<comment type="subcellular location">
    <subcellularLocation>
        <location evidence="1">Membrane</location>
        <topology evidence="1">Multi-pass membrane protein</topology>
    </subcellularLocation>
</comment>
<evidence type="ECO:0000256" key="5">
    <source>
        <dbReference type="SAM" id="Phobius"/>
    </source>
</evidence>
<dbReference type="GO" id="GO:0016126">
    <property type="term" value="P:sterol biosynthetic process"/>
    <property type="evidence" value="ECO:0007669"/>
    <property type="project" value="InterPro"/>
</dbReference>
<dbReference type="Proteomes" id="UP000298061">
    <property type="component" value="Unassembled WGS sequence"/>
</dbReference>
<keyword evidence="3 5" id="KW-1133">Transmembrane helix</keyword>
<feature type="transmembrane region" description="Helical" evidence="5">
    <location>
        <begin position="60"/>
        <end position="80"/>
    </location>
</feature>
<keyword evidence="4 5" id="KW-0472">Membrane</keyword>
<feature type="transmembrane region" description="Helical" evidence="5">
    <location>
        <begin position="26"/>
        <end position="48"/>
    </location>
</feature>
<dbReference type="EMBL" id="SFCI01001222">
    <property type="protein sequence ID" value="TFY76385.1"/>
    <property type="molecule type" value="Genomic_DNA"/>
</dbReference>
<dbReference type="GO" id="GO:0016628">
    <property type="term" value="F:oxidoreductase activity, acting on the CH-CH group of donors, NAD or NADP as acceptor"/>
    <property type="evidence" value="ECO:0007669"/>
    <property type="project" value="InterPro"/>
</dbReference>
<dbReference type="OrthoDB" id="422086at2759"/>
<evidence type="ECO:0008006" key="8">
    <source>
        <dbReference type="Google" id="ProtNLM"/>
    </source>
</evidence>
<reference evidence="6 7" key="1">
    <citation type="submission" date="2019-02" db="EMBL/GenBank/DDBJ databases">
        <title>Genome sequencing of the rare red list fungi Hericium alpestre (H. flagellum).</title>
        <authorList>
            <person name="Buettner E."/>
            <person name="Kellner H."/>
        </authorList>
    </citation>
    <scope>NUCLEOTIDE SEQUENCE [LARGE SCALE GENOMIC DNA]</scope>
    <source>
        <strain evidence="6 7">DSM 108284</strain>
    </source>
</reference>
<feature type="non-terminal residue" evidence="6">
    <location>
        <position position="1"/>
    </location>
</feature>
<evidence type="ECO:0000256" key="4">
    <source>
        <dbReference type="ARBA" id="ARBA00023136"/>
    </source>
</evidence>
<dbReference type="GO" id="GO:0016740">
    <property type="term" value="F:transferase activity"/>
    <property type="evidence" value="ECO:0007669"/>
    <property type="project" value="UniProtKB-ARBA"/>
</dbReference>
<gene>
    <name evidence="6" type="ORF">EWM64_g7625</name>
</gene>
<evidence type="ECO:0000313" key="7">
    <source>
        <dbReference type="Proteomes" id="UP000298061"/>
    </source>
</evidence>
<keyword evidence="2 5" id="KW-0812">Transmembrane</keyword>
<sequence>TAQLAIRDEHKLVTSGPYAFVRHPGYLGLSLTVLGMSMCMFGPGSWLQECGWLDRPLGKYSRALVVSWSVYASVVLIQRVPLEDEMLKREFGTEWTDWAKRVRYAVVLGIF</sequence>
<evidence type="ECO:0000313" key="6">
    <source>
        <dbReference type="EMBL" id="TFY76385.1"/>
    </source>
</evidence>
<keyword evidence="7" id="KW-1185">Reference proteome</keyword>
<dbReference type="PANTHER" id="PTHR12714:SF9">
    <property type="entry name" value="PROTEIN-S-ISOPRENYLCYSTEINE O-METHYLTRANSFERASE"/>
    <property type="match status" value="1"/>
</dbReference>
<proteinExistence type="predicted"/>
<comment type="caution">
    <text evidence="6">The sequence shown here is derived from an EMBL/GenBank/DDBJ whole genome shotgun (WGS) entry which is preliminary data.</text>
</comment>
<dbReference type="Gene3D" id="1.20.120.1630">
    <property type="match status" value="1"/>
</dbReference>
<dbReference type="InterPro" id="IPR001171">
    <property type="entry name" value="ERG24_DHCR-like"/>
</dbReference>
<name>A0A4Y9ZP52_9AGAM</name>
<accession>A0A4Y9ZP52</accession>
<dbReference type="Pfam" id="PF01222">
    <property type="entry name" value="ERG4_ERG24"/>
    <property type="match status" value="1"/>
</dbReference>
<dbReference type="GO" id="GO:0016020">
    <property type="term" value="C:membrane"/>
    <property type="evidence" value="ECO:0007669"/>
    <property type="project" value="UniProtKB-SubCell"/>
</dbReference>
<dbReference type="AlphaFoldDB" id="A0A4Y9ZP52"/>
<dbReference type="PANTHER" id="PTHR12714">
    <property type="entry name" value="PROTEIN-S ISOPRENYLCYSTEINE O-METHYLTRANSFERASE"/>
    <property type="match status" value="1"/>
</dbReference>
<protein>
    <recommendedName>
        <fullName evidence="8">Protein-S-isoprenylcysteine O-methyltransferase</fullName>
    </recommendedName>
</protein>
<evidence type="ECO:0000256" key="2">
    <source>
        <dbReference type="ARBA" id="ARBA00022692"/>
    </source>
</evidence>
<evidence type="ECO:0000256" key="3">
    <source>
        <dbReference type="ARBA" id="ARBA00022989"/>
    </source>
</evidence>
<organism evidence="6 7">
    <name type="scientific">Hericium alpestre</name>
    <dbReference type="NCBI Taxonomy" id="135208"/>
    <lineage>
        <taxon>Eukaryota</taxon>
        <taxon>Fungi</taxon>
        <taxon>Dikarya</taxon>
        <taxon>Basidiomycota</taxon>
        <taxon>Agaricomycotina</taxon>
        <taxon>Agaricomycetes</taxon>
        <taxon>Russulales</taxon>
        <taxon>Hericiaceae</taxon>
        <taxon>Hericium</taxon>
    </lineage>
</organism>
<evidence type="ECO:0000256" key="1">
    <source>
        <dbReference type="ARBA" id="ARBA00004141"/>
    </source>
</evidence>